<reference evidence="6" key="1">
    <citation type="submission" date="2021-12" db="EMBL/GenBank/DDBJ databases">
        <authorList>
            <person name="King R."/>
        </authorList>
    </citation>
    <scope>NUCLEOTIDE SEQUENCE</scope>
</reference>
<keyword evidence="4" id="KW-0804">Transcription</keyword>
<dbReference type="GO" id="GO:0005634">
    <property type="term" value="C:nucleus"/>
    <property type="evidence" value="ECO:0007669"/>
    <property type="project" value="UniProtKB-SubCell"/>
</dbReference>
<dbReference type="InterPro" id="IPR024738">
    <property type="entry name" value="Hfi1/Tada1"/>
</dbReference>
<dbReference type="OrthoDB" id="10264870at2759"/>
<dbReference type="CDD" id="cd22934">
    <property type="entry name" value="HFD_TADA1"/>
    <property type="match status" value="1"/>
</dbReference>
<name>A0A9P0B0Z1_BRAAE</name>
<evidence type="ECO:0000256" key="4">
    <source>
        <dbReference type="ARBA" id="ARBA00023163"/>
    </source>
</evidence>
<keyword evidence="7" id="KW-1185">Reference proteome</keyword>
<dbReference type="EMBL" id="OV121134">
    <property type="protein sequence ID" value="CAH0552987.1"/>
    <property type="molecule type" value="Genomic_DNA"/>
</dbReference>
<dbReference type="PANTHER" id="PTHR21277">
    <property type="entry name" value="TRANSCRIPTIONAL ADAPTER 1"/>
    <property type="match status" value="1"/>
</dbReference>
<evidence type="ECO:0000256" key="3">
    <source>
        <dbReference type="ARBA" id="ARBA00023015"/>
    </source>
</evidence>
<dbReference type="GO" id="GO:0000124">
    <property type="term" value="C:SAGA complex"/>
    <property type="evidence" value="ECO:0007669"/>
    <property type="project" value="UniProtKB-ARBA"/>
</dbReference>
<dbReference type="AlphaFoldDB" id="A0A9P0B0Z1"/>
<evidence type="ECO:0000256" key="2">
    <source>
        <dbReference type="ARBA" id="ARBA00010314"/>
    </source>
</evidence>
<evidence type="ECO:0008006" key="8">
    <source>
        <dbReference type="Google" id="ProtNLM"/>
    </source>
</evidence>
<evidence type="ECO:0000256" key="5">
    <source>
        <dbReference type="ARBA" id="ARBA00023242"/>
    </source>
</evidence>
<sequence length="281" mass="32368">MSVTDLCEAQKALEKVLGEDLLDEYIAQTLKWLSFSNPITKDEFDRNVRKIFINDEQVHCHNHFILTLLKRINMNKHKIHRHENNGFEYAEYASYVQQSSPAAMPADVEYRSAAAELFMPDSGFVSSRIAISMWQNNMYGANENVTEVIIYACQMFIKNIITAMLSKKKGYKIRDGKLQYGFNQPIPNPFLKNFSNLSDHTRAPKVLVPNEDDSFIPKFKQSLDSIEQQVAFAYSCSKRRKTDNVLTVQLLYDTLRENPKILGLYSIQCVSMLKLGMQLDE</sequence>
<comment type="similarity">
    <text evidence="2">Belongs to the TADA1 family.</text>
</comment>
<dbReference type="GO" id="GO:0003713">
    <property type="term" value="F:transcription coactivator activity"/>
    <property type="evidence" value="ECO:0007669"/>
    <property type="project" value="TreeGrafter"/>
</dbReference>
<keyword evidence="3" id="KW-0805">Transcription regulation</keyword>
<proteinExistence type="inferred from homology"/>
<protein>
    <recommendedName>
        <fullName evidence="8">Transcriptional adapter 1-like protein</fullName>
    </recommendedName>
</protein>
<gene>
    <name evidence="6" type="ORF">MELIAE_LOCUS5097</name>
</gene>
<evidence type="ECO:0000313" key="7">
    <source>
        <dbReference type="Proteomes" id="UP001154078"/>
    </source>
</evidence>
<organism evidence="6 7">
    <name type="scientific">Brassicogethes aeneus</name>
    <name type="common">Rape pollen beetle</name>
    <name type="synonym">Meligethes aeneus</name>
    <dbReference type="NCBI Taxonomy" id="1431903"/>
    <lineage>
        <taxon>Eukaryota</taxon>
        <taxon>Metazoa</taxon>
        <taxon>Ecdysozoa</taxon>
        <taxon>Arthropoda</taxon>
        <taxon>Hexapoda</taxon>
        <taxon>Insecta</taxon>
        <taxon>Pterygota</taxon>
        <taxon>Neoptera</taxon>
        <taxon>Endopterygota</taxon>
        <taxon>Coleoptera</taxon>
        <taxon>Polyphaga</taxon>
        <taxon>Cucujiformia</taxon>
        <taxon>Nitidulidae</taxon>
        <taxon>Meligethinae</taxon>
        <taxon>Brassicogethes</taxon>
    </lineage>
</organism>
<dbReference type="GO" id="GO:0006357">
    <property type="term" value="P:regulation of transcription by RNA polymerase II"/>
    <property type="evidence" value="ECO:0007669"/>
    <property type="project" value="TreeGrafter"/>
</dbReference>
<evidence type="ECO:0000256" key="1">
    <source>
        <dbReference type="ARBA" id="ARBA00004123"/>
    </source>
</evidence>
<evidence type="ECO:0000313" key="6">
    <source>
        <dbReference type="EMBL" id="CAH0552987.1"/>
    </source>
</evidence>
<keyword evidence="5" id="KW-0539">Nucleus</keyword>
<accession>A0A9P0B0Z1</accession>
<dbReference type="PANTHER" id="PTHR21277:SF5">
    <property type="entry name" value="TRANSCRIPTIONAL ADAPTER 1"/>
    <property type="match status" value="1"/>
</dbReference>
<dbReference type="Proteomes" id="UP001154078">
    <property type="component" value="Chromosome 3"/>
</dbReference>
<comment type="subcellular location">
    <subcellularLocation>
        <location evidence="1">Nucleus</location>
    </subcellularLocation>
</comment>